<evidence type="ECO:0000313" key="1">
    <source>
        <dbReference type="EMBL" id="KPY96187.1"/>
    </source>
</evidence>
<sequence length="425" mass="45864">MIHSDSIGCDAQTLRLAGFDVWKTWKGSGALVQQPERMAGDDGVLVSGNHPGRNSAVGVRQSGARLSRYRPVALEAQPGATVKNRVAHVGSVLTDAAGKDQRINTAQNRGQAADLAHHAAHEQCNGVSRLWGLAGRQLAHVTGNTTGDAQQPAFVIQQMLQRLHTHAALAQQVQQHAGVQAPRARSHQHTVQGTEAHGCAATDPVVHRAQTCAIAQMSNDCPPLCRTLIVVREHAGDVFVRQAVKAIAPKALRGERRRQAETGFERVQSVVKRGIETGELHQPTVLTAQIGHGCQAQRLMQGRQRNKRLHVSHEHSIDPRRHLRAAAPMNDTVRSGANLPVCVALDPAHQVGQRAAICRGIVAWPLLALLRTTVSALKDQPFSVLAHLETAIAQALRPGRCQRSRAVQRELDAGGTCVEHQQQGL</sequence>
<proteinExistence type="predicted"/>
<organism evidence="1 2">
    <name type="scientific">Pseudomonas syringae pv. spinaceae</name>
    <dbReference type="NCBI Taxonomy" id="264459"/>
    <lineage>
        <taxon>Bacteria</taxon>
        <taxon>Pseudomonadati</taxon>
        <taxon>Pseudomonadota</taxon>
        <taxon>Gammaproteobacteria</taxon>
        <taxon>Pseudomonadales</taxon>
        <taxon>Pseudomonadaceae</taxon>
        <taxon>Pseudomonas</taxon>
        <taxon>Pseudomonas syringae</taxon>
    </lineage>
</organism>
<evidence type="ECO:0000313" key="2">
    <source>
        <dbReference type="Proteomes" id="UP000050384"/>
    </source>
</evidence>
<accession>A0A0Q0CSN0</accession>
<gene>
    <name evidence="1" type="ORF">ALO94_05571</name>
</gene>
<protein>
    <submittedName>
        <fullName evidence="1">Uncharacterized protein</fullName>
    </submittedName>
</protein>
<comment type="caution">
    <text evidence="1">The sequence shown here is derived from an EMBL/GenBank/DDBJ whole genome shotgun (WGS) entry which is preliminary data.</text>
</comment>
<dbReference type="EMBL" id="LJRI01000579">
    <property type="protein sequence ID" value="KPY96187.1"/>
    <property type="molecule type" value="Genomic_DNA"/>
</dbReference>
<reference evidence="1 2" key="1">
    <citation type="submission" date="2015-09" db="EMBL/GenBank/DDBJ databases">
        <title>Genome announcement of multiple Pseudomonas syringae strains.</title>
        <authorList>
            <person name="Thakur S."/>
            <person name="Wang P.W."/>
            <person name="Gong Y."/>
            <person name="Weir B.S."/>
            <person name="Guttman D.S."/>
        </authorList>
    </citation>
    <scope>NUCLEOTIDE SEQUENCE [LARGE SCALE GENOMIC DNA]</scope>
    <source>
        <strain evidence="1 2">ICMP16929</strain>
    </source>
</reference>
<dbReference type="AlphaFoldDB" id="A0A0Q0CSN0"/>
<name>A0A0Q0CSN0_PSESX</name>
<dbReference type="Proteomes" id="UP000050384">
    <property type="component" value="Unassembled WGS sequence"/>
</dbReference>